<dbReference type="EC" id="2.5.1.145" evidence="7"/>
<dbReference type="EMBL" id="JAHJDP010000019">
    <property type="protein sequence ID" value="MBU2689900.1"/>
    <property type="molecule type" value="Genomic_DNA"/>
</dbReference>
<evidence type="ECO:0000256" key="5">
    <source>
        <dbReference type="ARBA" id="ARBA00022989"/>
    </source>
</evidence>
<name>A0A948RRZ7_UNCEI</name>
<dbReference type="GO" id="GO:0005886">
    <property type="term" value="C:plasma membrane"/>
    <property type="evidence" value="ECO:0007669"/>
    <property type="project" value="UniProtKB-SubCell"/>
</dbReference>
<comment type="subcellular location">
    <subcellularLocation>
        <location evidence="7">Cell membrane</location>
        <topology evidence="7">Multi-pass membrane protein</topology>
    </subcellularLocation>
</comment>
<reference evidence="8" key="1">
    <citation type="submission" date="2021-05" db="EMBL/GenBank/DDBJ databases">
        <title>Energy efficiency and biological interactions define the core microbiome of deep oligotrophic groundwater.</title>
        <authorList>
            <person name="Mehrshad M."/>
            <person name="Lopez-Fernandez M."/>
            <person name="Bell E."/>
            <person name="Bernier-Latmani R."/>
            <person name="Bertilsson S."/>
            <person name="Dopson M."/>
        </authorList>
    </citation>
    <scope>NUCLEOTIDE SEQUENCE</scope>
    <source>
        <strain evidence="8">Modern_marine.mb.64</strain>
    </source>
</reference>
<keyword evidence="3 7" id="KW-0808">Transferase</keyword>
<dbReference type="Proteomes" id="UP000777784">
    <property type="component" value="Unassembled WGS sequence"/>
</dbReference>
<feature type="transmembrane region" description="Helical" evidence="7">
    <location>
        <begin position="193"/>
        <end position="212"/>
    </location>
</feature>
<feature type="transmembrane region" description="Helical" evidence="7">
    <location>
        <begin position="218"/>
        <end position="243"/>
    </location>
</feature>
<accession>A0A948RRZ7</accession>
<feature type="transmembrane region" description="Helical" evidence="7">
    <location>
        <begin position="162"/>
        <end position="181"/>
    </location>
</feature>
<organism evidence="8 9">
    <name type="scientific">Eiseniibacteriota bacterium</name>
    <dbReference type="NCBI Taxonomy" id="2212470"/>
    <lineage>
        <taxon>Bacteria</taxon>
        <taxon>Candidatus Eiseniibacteriota</taxon>
    </lineage>
</organism>
<dbReference type="PANTHER" id="PTHR30589:SF0">
    <property type="entry name" value="PHOSPHATIDYLGLYCEROL--PROLIPOPROTEIN DIACYLGLYCERYL TRANSFERASE"/>
    <property type="match status" value="1"/>
</dbReference>
<evidence type="ECO:0000313" key="8">
    <source>
        <dbReference type="EMBL" id="MBU2689900.1"/>
    </source>
</evidence>
<keyword evidence="5 7" id="KW-1133">Transmembrane helix</keyword>
<evidence type="ECO:0000256" key="4">
    <source>
        <dbReference type="ARBA" id="ARBA00022692"/>
    </source>
</evidence>
<feature type="transmembrane region" description="Helical" evidence="7">
    <location>
        <begin position="117"/>
        <end position="136"/>
    </location>
</feature>
<dbReference type="GO" id="GO:0008961">
    <property type="term" value="F:phosphatidylglycerol-prolipoprotein diacylglyceryl transferase activity"/>
    <property type="evidence" value="ECO:0007669"/>
    <property type="project" value="UniProtKB-UniRule"/>
</dbReference>
<keyword evidence="4 7" id="KW-0812">Transmembrane</keyword>
<evidence type="ECO:0000256" key="2">
    <source>
        <dbReference type="ARBA" id="ARBA00022475"/>
    </source>
</evidence>
<comment type="catalytic activity">
    <reaction evidence="7">
        <text>L-cysteinyl-[prolipoprotein] + a 1,2-diacyl-sn-glycero-3-phospho-(1'-sn-glycerol) = an S-1,2-diacyl-sn-glyceryl-L-cysteinyl-[prolipoprotein] + sn-glycerol 1-phosphate + H(+)</text>
        <dbReference type="Rhea" id="RHEA:56712"/>
        <dbReference type="Rhea" id="RHEA-COMP:14679"/>
        <dbReference type="Rhea" id="RHEA-COMP:14680"/>
        <dbReference type="ChEBI" id="CHEBI:15378"/>
        <dbReference type="ChEBI" id="CHEBI:29950"/>
        <dbReference type="ChEBI" id="CHEBI:57685"/>
        <dbReference type="ChEBI" id="CHEBI:64716"/>
        <dbReference type="ChEBI" id="CHEBI:140658"/>
        <dbReference type="EC" id="2.5.1.145"/>
    </reaction>
</comment>
<evidence type="ECO:0000256" key="6">
    <source>
        <dbReference type="ARBA" id="ARBA00023136"/>
    </source>
</evidence>
<feature type="transmembrane region" description="Helical" evidence="7">
    <location>
        <begin position="47"/>
        <end position="66"/>
    </location>
</feature>
<comment type="pathway">
    <text evidence="7">Protein modification; lipoprotein biosynthesis (diacylglyceryl transfer).</text>
</comment>
<dbReference type="AlphaFoldDB" id="A0A948RRZ7"/>
<dbReference type="HAMAP" id="MF_01147">
    <property type="entry name" value="Lgt"/>
    <property type="match status" value="1"/>
</dbReference>
<protein>
    <recommendedName>
        <fullName evidence="7">Phosphatidylglycerol--prolipoprotein diacylglyceryl transferase</fullName>
        <ecNumber evidence="7">2.5.1.145</ecNumber>
    </recommendedName>
</protein>
<dbReference type="InterPro" id="IPR001640">
    <property type="entry name" value="Lgt"/>
</dbReference>
<keyword evidence="6 7" id="KW-0472">Membrane</keyword>
<proteinExistence type="inferred from homology"/>
<feature type="transmembrane region" description="Helical" evidence="7">
    <location>
        <begin position="86"/>
        <end position="105"/>
    </location>
</feature>
<feature type="binding site" evidence="7">
    <location>
        <position position="129"/>
    </location>
    <ligand>
        <name>a 1,2-diacyl-sn-glycero-3-phospho-(1'-sn-glycerol)</name>
        <dbReference type="ChEBI" id="CHEBI:64716"/>
    </ligand>
</feature>
<gene>
    <name evidence="7" type="primary">lgt</name>
    <name evidence="8" type="ORF">KJ970_03160</name>
</gene>
<keyword evidence="2 7" id="KW-1003">Cell membrane</keyword>
<feature type="transmembrane region" description="Helical" evidence="7">
    <location>
        <begin position="12"/>
        <end position="35"/>
    </location>
</feature>
<dbReference type="PANTHER" id="PTHR30589">
    <property type="entry name" value="PROLIPOPROTEIN DIACYLGLYCERYL TRANSFERASE"/>
    <property type="match status" value="1"/>
</dbReference>
<evidence type="ECO:0000256" key="1">
    <source>
        <dbReference type="ARBA" id="ARBA00007150"/>
    </source>
</evidence>
<comment type="function">
    <text evidence="7">Catalyzes the transfer of the diacylglyceryl group from phosphatidylglycerol to the sulfhydryl group of the N-terminal cysteine of a prolipoprotein, the first step in the formation of mature lipoproteins.</text>
</comment>
<dbReference type="GO" id="GO:0042158">
    <property type="term" value="P:lipoprotein biosynthetic process"/>
    <property type="evidence" value="ECO:0007669"/>
    <property type="project" value="UniProtKB-UniRule"/>
</dbReference>
<evidence type="ECO:0000256" key="7">
    <source>
        <dbReference type="HAMAP-Rule" id="MF_01147"/>
    </source>
</evidence>
<sequence>MIPILFRIGPLTLYSFGLMAALAFLAGRWVLLRGLDRRGIPAQEGEIYTWAALIGGLVGGHVYYLIEHWDEVLQDPFRTIVSGAGLVWYGGLAGGVLAGLLVLKIKKHPLGPVADAFGPALILAYAFGRIGCFLAGDGCYGRPSNVPWAMAFPKGVVPTTELVHPTPIYESLMAIWIFIILKRMEKRELPSGLVFCAYLGLASLERLIAGFTRQNPHVAFGLSTVQLISIAGMILSLVLAYLVRRRAEIR</sequence>
<dbReference type="Pfam" id="PF01790">
    <property type="entry name" value="LGT"/>
    <property type="match status" value="1"/>
</dbReference>
<evidence type="ECO:0000256" key="3">
    <source>
        <dbReference type="ARBA" id="ARBA00022679"/>
    </source>
</evidence>
<comment type="similarity">
    <text evidence="1 7">Belongs to the Lgt family.</text>
</comment>
<evidence type="ECO:0000313" key="9">
    <source>
        <dbReference type="Proteomes" id="UP000777784"/>
    </source>
</evidence>
<comment type="caution">
    <text evidence="8">The sequence shown here is derived from an EMBL/GenBank/DDBJ whole genome shotgun (WGS) entry which is preliminary data.</text>
</comment>